<sequence length="69" mass="8079">MYRQRLTAQQAQEIALQRIPGQILHVDMDLEHGVFVYEVFILTAENRIYEVEVNANTGNIIKIEEEDFD</sequence>
<dbReference type="AlphaFoldDB" id="A0AB39HSD0"/>
<protein>
    <submittedName>
        <fullName evidence="2">PepSY domain-containing protein</fullName>
    </submittedName>
</protein>
<dbReference type="InterPro" id="IPR046350">
    <property type="entry name" value="Cystatin_sf"/>
</dbReference>
<evidence type="ECO:0000259" key="1">
    <source>
        <dbReference type="Pfam" id="PF03413"/>
    </source>
</evidence>
<dbReference type="Pfam" id="PF03413">
    <property type="entry name" value="PepSY"/>
    <property type="match status" value="1"/>
</dbReference>
<feature type="domain" description="PepSY" evidence="1">
    <location>
        <begin position="5"/>
        <end position="64"/>
    </location>
</feature>
<name>A0AB39HSD0_9BACI</name>
<accession>A0AB39HSD0</accession>
<organism evidence="2">
    <name type="scientific">Ornithinibacillus sp. 4-3</name>
    <dbReference type="NCBI Taxonomy" id="3231488"/>
    <lineage>
        <taxon>Bacteria</taxon>
        <taxon>Bacillati</taxon>
        <taxon>Bacillota</taxon>
        <taxon>Bacilli</taxon>
        <taxon>Bacillales</taxon>
        <taxon>Bacillaceae</taxon>
        <taxon>Ornithinibacillus</taxon>
    </lineage>
</organism>
<dbReference type="InterPro" id="IPR025711">
    <property type="entry name" value="PepSY"/>
</dbReference>
<dbReference type="EMBL" id="CP162599">
    <property type="protein sequence ID" value="XDK34332.1"/>
    <property type="molecule type" value="Genomic_DNA"/>
</dbReference>
<reference evidence="2" key="1">
    <citation type="submission" date="2024-07" db="EMBL/GenBank/DDBJ databases">
        <title>Halotolerant mesophilic bacterium Ornithinibacillus sp. 4-3, sp. nov., isolated from soil.</title>
        <authorList>
            <person name="Sidarenka A.V."/>
            <person name="Guliayeva D.E."/>
            <person name="Leanovich S.I."/>
            <person name="Hileuskaya K.S."/>
            <person name="Akhremchuk A.E."/>
            <person name="Sikolenko M.A."/>
            <person name="Valentovich L.N."/>
        </authorList>
    </citation>
    <scope>NUCLEOTIDE SEQUENCE</scope>
    <source>
        <strain evidence="2">4-3</strain>
    </source>
</reference>
<gene>
    <name evidence="2" type="ORF">AB4Y30_08265</name>
</gene>
<dbReference type="SUPFAM" id="SSF54403">
    <property type="entry name" value="Cystatin/monellin"/>
    <property type="match status" value="1"/>
</dbReference>
<dbReference type="RefSeq" id="WP_368655006.1">
    <property type="nucleotide sequence ID" value="NZ_CP162599.1"/>
</dbReference>
<evidence type="ECO:0000313" key="2">
    <source>
        <dbReference type="EMBL" id="XDK34332.1"/>
    </source>
</evidence>
<proteinExistence type="predicted"/>
<dbReference type="Gene3D" id="3.10.450.40">
    <property type="match status" value="1"/>
</dbReference>